<name>A0ABP8XGS0_9PSEU</name>
<protein>
    <submittedName>
        <fullName evidence="3">GTP-binding protein</fullName>
    </submittedName>
</protein>
<feature type="domain" description="CobW C-terminal" evidence="2">
    <location>
        <begin position="246"/>
        <end position="365"/>
    </location>
</feature>
<dbReference type="InterPro" id="IPR003495">
    <property type="entry name" value="CobW/HypB/UreG_nucleotide-bd"/>
</dbReference>
<keyword evidence="4" id="KW-1185">Reference proteome</keyword>
<reference evidence="4" key="1">
    <citation type="journal article" date="2019" name="Int. J. Syst. Evol. Microbiol.">
        <title>The Global Catalogue of Microorganisms (GCM) 10K type strain sequencing project: providing services to taxonomists for standard genome sequencing and annotation.</title>
        <authorList>
            <consortium name="The Broad Institute Genomics Platform"/>
            <consortium name="The Broad Institute Genome Sequencing Center for Infectious Disease"/>
            <person name="Wu L."/>
            <person name="Ma J."/>
        </authorList>
    </citation>
    <scope>NUCLEOTIDE SEQUENCE [LARGE SCALE GENOMIC DNA]</scope>
    <source>
        <strain evidence="4">JCM 18055</strain>
    </source>
</reference>
<dbReference type="InterPro" id="IPR011629">
    <property type="entry name" value="CobW-like_C"/>
</dbReference>
<evidence type="ECO:0000313" key="3">
    <source>
        <dbReference type="EMBL" id="GAA4706418.1"/>
    </source>
</evidence>
<evidence type="ECO:0000313" key="4">
    <source>
        <dbReference type="Proteomes" id="UP001500325"/>
    </source>
</evidence>
<dbReference type="SMART" id="SM00833">
    <property type="entry name" value="CobW_C"/>
    <property type="match status" value="1"/>
</dbReference>
<dbReference type="PANTHER" id="PTHR43603">
    <property type="entry name" value="COBW DOMAIN-CONTAINING PROTEIN DDB_G0274527"/>
    <property type="match status" value="1"/>
</dbReference>
<evidence type="ECO:0000256" key="1">
    <source>
        <dbReference type="SAM" id="MobiDB-lite"/>
    </source>
</evidence>
<organism evidence="3 4">
    <name type="scientific">Pseudonocardia yuanmonensis</name>
    <dbReference type="NCBI Taxonomy" id="1095914"/>
    <lineage>
        <taxon>Bacteria</taxon>
        <taxon>Bacillati</taxon>
        <taxon>Actinomycetota</taxon>
        <taxon>Actinomycetes</taxon>
        <taxon>Pseudonocardiales</taxon>
        <taxon>Pseudonocardiaceae</taxon>
        <taxon>Pseudonocardia</taxon>
    </lineage>
</organism>
<dbReference type="SUPFAM" id="SSF90002">
    <property type="entry name" value="Hypothetical protein YjiA, C-terminal domain"/>
    <property type="match status" value="1"/>
</dbReference>
<sequence length="416" mass="45240">MPDTELLVVTGLNAEGVERVVARLRAADPDVVVVHHALQDLARGRLHRRIRDRDTDTRTELELAHGCVSCTLREDLLPTLRRLAGRVRRVVLHLDPALEPEQVCWALAHVLVDDVVLTDLVDLRGVITAIDAATWLDDATGDEPVAERGLADLPDDERTVAQVAVAQAEFADLLVHTGAAPAWEQARVDAVLERLAPTALRLRLAELDDDGILLRRARAGARRGRPDDVHGPLLRGAPPLTADCGVRLLVFSARRPFHPDRLHEAIDLLLDGVVRTRGRIWLATRPDDVLWLESAGGGLRIGYAGEWLAGQEPGAWDDVSDERRALAALGWHPRFGDRAQDVVVLAHALDGDGLDAIEAGLRSALLTDAELAAGEETWPALPDPFGFWHTDPCGDPEPAGHDPAGREAGRSRGEES</sequence>
<gene>
    <name evidence="3" type="ORF">GCM10023215_53460</name>
</gene>
<dbReference type="NCBIfam" id="NF047431">
    <property type="entry name" value="hiber_recruit"/>
    <property type="match status" value="1"/>
</dbReference>
<dbReference type="EMBL" id="BAABIC010000022">
    <property type="protein sequence ID" value="GAA4706418.1"/>
    <property type="molecule type" value="Genomic_DNA"/>
</dbReference>
<accession>A0ABP8XGS0</accession>
<feature type="region of interest" description="Disordered" evidence="1">
    <location>
        <begin position="388"/>
        <end position="416"/>
    </location>
</feature>
<dbReference type="RefSeq" id="WP_345383515.1">
    <property type="nucleotide sequence ID" value="NZ_BAABIC010000022.1"/>
</dbReference>
<feature type="compositionally biased region" description="Basic and acidic residues" evidence="1">
    <location>
        <begin position="398"/>
        <end position="416"/>
    </location>
</feature>
<dbReference type="InterPro" id="IPR051927">
    <property type="entry name" value="Zn_Chap_cDPG_Synth"/>
</dbReference>
<dbReference type="PANTHER" id="PTHR43603:SF1">
    <property type="entry name" value="ZINC-REGULATED GTPASE METALLOPROTEIN ACTIVATOR 1"/>
    <property type="match status" value="1"/>
</dbReference>
<comment type="caution">
    <text evidence="3">The sequence shown here is derived from an EMBL/GenBank/DDBJ whole genome shotgun (WGS) entry which is preliminary data.</text>
</comment>
<dbReference type="Proteomes" id="UP001500325">
    <property type="component" value="Unassembled WGS sequence"/>
</dbReference>
<dbReference type="InterPro" id="IPR027417">
    <property type="entry name" value="P-loop_NTPase"/>
</dbReference>
<dbReference type="Pfam" id="PF07683">
    <property type="entry name" value="CobW_C"/>
    <property type="match status" value="1"/>
</dbReference>
<proteinExistence type="predicted"/>
<dbReference type="Pfam" id="PF02492">
    <property type="entry name" value="cobW"/>
    <property type="match status" value="1"/>
</dbReference>
<evidence type="ECO:0000259" key="2">
    <source>
        <dbReference type="SMART" id="SM00833"/>
    </source>
</evidence>
<dbReference type="Gene3D" id="3.40.50.300">
    <property type="entry name" value="P-loop containing nucleotide triphosphate hydrolases"/>
    <property type="match status" value="1"/>
</dbReference>